<dbReference type="EMBL" id="JBHUKU010000012">
    <property type="protein sequence ID" value="MFD2461288.1"/>
    <property type="molecule type" value="Genomic_DNA"/>
</dbReference>
<evidence type="ECO:0000313" key="2">
    <source>
        <dbReference type="EMBL" id="MFD2461288.1"/>
    </source>
</evidence>
<keyword evidence="1" id="KW-0472">Membrane</keyword>
<dbReference type="PROSITE" id="PS50244">
    <property type="entry name" value="S5A_REDUCTASE"/>
    <property type="match status" value="1"/>
</dbReference>
<dbReference type="Pfam" id="PF06966">
    <property type="entry name" value="DUF1295"/>
    <property type="match status" value="1"/>
</dbReference>
<protein>
    <submittedName>
        <fullName evidence="2">DUF1295 domain-containing protein</fullName>
    </submittedName>
</protein>
<evidence type="ECO:0000256" key="1">
    <source>
        <dbReference type="SAM" id="Phobius"/>
    </source>
</evidence>
<feature type="transmembrane region" description="Helical" evidence="1">
    <location>
        <begin position="34"/>
        <end position="54"/>
    </location>
</feature>
<dbReference type="InterPro" id="IPR010721">
    <property type="entry name" value="UstE-like"/>
</dbReference>
<feature type="transmembrane region" description="Helical" evidence="1">
    <location>
        <begin position="6"/>
        <end position="27"/>
    </location>
</feature>
<sequence>MTAPAANLAITLAVTIALFLLVFAVAARRGRYDLIDSLWGLGFAIVAIVTFMLSAGHGAISLRLTVTLLTVLWGLRLAAHIHIRNRARPEDARYAAILRRAGSHPRRYMLTRVYLTQAGVLWFVSLPIQCGQYAPGPPGWPFWAGIAVWTLGFVFEAVGDHQLRRFRADPGNRGRVLDSGLWRYTRHPNYFGDACVWWGLYLLACTTWYGAATVLSPIVMTALLAKGTGKPLLERDIGERRPGYADYIHRTSGFLPLPPRRGQ</sequence>
<dbReference type="RefSeq" id="WP_345408852.1">
    <property type="nucleotide sequence ID" value="NZ_BAABHG010000031.1"/>
</dbReference>
<dbReference type="Proteomes" id="UP001597419">
    <property type="component" value="Unassembled WGS sequence"/>
</dbReference>
<feature type="transmembrane region" description="Helical" evidence="1">
    <location>
        <begin position="140"/>
        <end position="158"/>
    </location>
</feature>
<dbReference type="PANTHER" id="PTHR32251:SF17">
    <property type="entry name" value="STEROID 5-ALPHA REDUCTASE C-TERMINAL DOMAIN-CONTAINING PROTEIN"/>
    <property type="match status" value="1"/>
</dbReference>
<keyword evidence="1" id="KW-1133">Transmembrane helix</keyword>
<evidence type="ECO:0000313" key="3">
    <source>
        <dbReference type="Proteomes" id="UP001597419"/>
    </source>
</evidence>
<feature type="transmembrane region" description="Helical" evidence="1">
    <location>
        <begin position="109"/>
        <end position="128"/>
    </location>
</feature>
<gene>
    <name evidence="2" type="ORF">ACFSYJ_21975</name>
</gene>
<comment type="caution">
    <text evidence="2">The sequence shown here is derived from an EMBL/GenBank/DDBJ whole genome shotgun (WGS) entry which is preliminary data.</text>
</comment>
<accession>A0ABW5GKD6</accession>
<dbReference type="PANTHER" id="PTHR32251">
    <property type="entry name" value="3-OXO-5-ALPHA-STEROID 4-DEHYDROGENASE"/>
    <property type="match status" value="1"/>
</dbReference>
<name>A0ABW5GKD6_9PSEU</name>
<keyword evidence="3" id="KW-1185">Reference proteome</keyword>
<organism evidence="2 3">
    <name type="scientific">Amycolatopsis samaneae</name>
    <dbReference type="NCBI Taxonomy" id="664691"/>
    <lineage>
        <taxon>Bacteria</taxon>
        <taxon>Bacillati</taxon>
        <taxon>Actinomycetota</taxon>
        <taxon>Actinomycetes</taxon>
        <taxon>Pseudonocardiales</taxon>
        <taxon>Pseudonocardiaceae</taxon>
        <taxon>Amycolatopsis</taxon>
    </lineage>
</organism>
<reference evidence="3" key="1">
    <citation type="journal article" date="2019" name="Int. J. Syst. Evol. Microbiol.">
        <title>The Global Catalogue of Microorganisms (GCM) 10K type strain sequencing project: providing services to taxonomists for standard genome sequencing and annotation.</title>
        <authorList>
            <consortium name="The Broad Institute Genomics Platform"/>
            <consortium name="The Broad Institute Genome Sequencing Center for Infectious Disease"/>
            <person name="Wu L."/>
            <person name="Ma J."/>
        </authorList>
    </citation>
    <scope>NUCLEOTIDE SEQUENCE [LARGE SCALE GENOMIC DNA]</scope>
    <source>
        <strain evidence="3">CGMCC 4.7643</strain>
    </source>
</reference>
<keyword evidence="1" id="KW-0812">Transmembrane</keyword>
<proteinExistence type="predicted"/>
<dbReference type="Gene3D" id="1.20.120.1630">
    <property type="match status" value="1"/>
</dbReference>
<feature type="transmembrane region" description="Helical" evidence="1">
    <location>
        <begin position="60"/>
        <end position="79"/>
    </location>
</feature>